<name>A9NZ85_PICSI</name>
<accession>A9NZ85</accession>
<sequence>MLCPFRRRLSGNTRVRTLGKCMLVDMMRMPPCFLVLQRYYKNASTCYRELLS</sequence>
<reference evidence="1" key="1">
    <citation type="journal article" date="2008" name="BMC Genomics">
        <title>A conifer genomics resource of 200,000 spruce (Picea spp.) ESTs and 6,464 high-quality, sequence-finished full-length cDNAs for Sitka spruce (Picea sitchensis).</title>
        <authorList>
            <person name="Ralph S.G."/>
            <person name="Chun H.J."/>
            <person name="Kolosova N."/>
            <person name="Cooper D."/>
            <person name="Oddy C."/>
            <person name="Ritland C.E."/>
            <person name="Kirkpatrick R."/>
            <person name="Moore R."/>
            <person name="Barber S."/>
            <person name="Holt R.A."/>
            <person name="Jones S.J."/>
            <person name="Marra M.A."/>
            <person name="Douglas C.J."/>
            <person name="Ritland K."/>
            <person name="Bohlmann J."/>
        </authorList>
    </citation>
    <scope>NUCLEOTIDE SEQUENCE</scope>
    <source>
        <tissue evidence="1">Green portion of the leader tissue</tissue>
    </source>
</reference>
<evidence type="ECO:0000313" key="1">
    <source>
        <dbReference type="EMBL" id="ABK25946.1"/>
    </source>
</evidence>
<dbReference type="EMBL" id="EF086690">
    <property type="protein sequence ID" value="ABK25946.1"/>
    <property type="molecule type" value="mRNA"/>
</dbReference>
<protein>
    <submittedName>
        <fullName evidence="1">Uncharacterized protein</fullName>
    </submittedName>
</protein>
<organism evidence="1">
    <name type="scientific">Picea sitchensis</name>
    <name type="common">Sitka spruce</name>
    <name type="synonym">Pinus sitchensis</name>
    <dbReference type="NCBI Taxonomy" id="3332"/>
    <lineage>
        <taxon>Eukaryota</taxon>
        <taxon>Viridiplantae</taxon>
        <taxon>Streptophyta</taxon>
        <taxon>Embryophyta</taxon>
        <taxon>Tracheophyta</taxon>
        <taxon>Spermatophyta</taxon>
        <taxon>Pinopsida</taxon>
        <taxon>Pinidae</taxon>
        <taxon>Conifers I</taxon>
        <taxon>Pinales</taxon>
        <taxon>Pinaceae</taxon>
        <taxon>Picea</taxon>
    </lineage>
</organism>
<dbReference type="AlphaFoldDB" id="A9NZ85"/>
<proteinExistence type="evidence at transcript level"/>